<dbReference type="InterPro" id="IPR052018">
    <property type="entry name" value="PHP_domain"/>
</dbReference>
<feature type="domain" description="Polymerase/histidinol phosphatase N-terminal" evidence="1">
    <location>
        <begin position="9"/>
        <end position="74"/>
    </location>
</feature>
<dbReference type="InterPro" id="IPR004013">
    <property type="entry name" value="PHP_dom"/>
</dbReference>
<dbReference type="PANTHER" id="PTHR42924:SF3">
    <property type="entry name" value="POLYMERASE_HISTIDINOL PHOSPHATASE N-TERMINAL DOMAIN-CONTAINING PROTEIN"/>
    <property type="match status" value="1"/>
</dbReference>
<dbReference type="EMBL" id="JAGGKP010000001">
    <property type="protein sequence ID" value="MBP1935560.1"/>
    <property type="molecule type" value="Genomic_DNA"/>
</dbReference>
<dbReference type="InterPro" id="IPR003141">
    <property type="entry name" value="Pol/His_phosphatase_N"/>
</dbReference>
<dbReference type="SMART" id="SM00481">
    <property type="entry name" value="POLIIIAc"/>
    <property type="match status" value="1"/>
</dbReference>
<dbReference type="Gene3D" id="3.20.20.140">
    <property type="entry name" value="Metal-dependent hydrolases"/>
    <property type="match status" value="1"/>
</dbReference>
<keyword evidence="3" id="KW-1185">Reference proteome</keyword>
<dbReference type="Gene3D" id="1.10.150.650">
    <property type="match status" value="1"/>
</dbReference>
<proteinExistence type="predicted"/>
<evidence type="ECO:0000259" key="1">
    <source>
        <dbReference type="SMART" id="SM00481"/>
    </source>
</evidence>
<reference evidence="2 3" key="1">
    <citation type="submission" date="2021-03" db="EMBL/GenBank/DDBJ databases">
        <title>Genomic Encyclopedia of Type Strains, Phase IV (KMG-IV): sequencing the most valuable type-strain genomes for metagenomic binning, comparative biology and taxonomic classification.</title>
        <authorList>
            <person name="Goeker M."/>
        </authorList>
    </citation>
    <scope>NUCLEOTIDE SEQUENCE [LARGE SCALE GENOMIC DNA]</scope>
    <source>
        <strain evidence="2 3">DSM 23491</strain>
    </source>
</reference>
<dbReference type="CDD" id="cd07438">
    <property type="entry name" value="PHP_HisPPase_AMP"/>
    <property type="match status" value="1"/>
</dbReference>
<dbReference type="InterPro" id="IPR016195">
    <property type="entry name" value="Pol/histidinol_Pase-like"/>
</dbReference>
<organism evidence="2 3">
    <name type="scientific">Paenibacillus sediminis</name>
    <dbReference type="NCBI Taxonomy" id="664909"/>
    <lineage>
        <taxon>Bacteria</taxon>
        <taxon>Bacillati</taxon>
        <taxon>Bacillota</taxon>
        <taxon>Bacilli</taxon>
        <taxon>Bacillales</taxon>
        <taxon>Paenibacillaceae</taxon>
        <taxon>Paenibacillus</taxon>
    </lineage>
</organism>
<evidence type="ECO:0000313" key="3">
    <source>
        <dbReference type="Proteomes" id="UP001519273"/>
    </source>
</evidence>
<dbReference type="SUPFAM" id="SSF89550">
    <property type="entry name" value="PHP domain-like"/>
    <property type="match status" value="1"/>
</dbReference>
<name>A0ABS4H0B3_9BACL</name>
<accession>A0ABS4H0B3</accession>
<dbReference type="PANTHER" id="PTHR42924">
    <property type="entry name" value="EXONUCLEASE"/>
    <property type="match status" value="1"/>
</dbReference>
<dbReference type="RefSeq" id="WP_415639984.1">
    <property type="nucleotide sequence ID" value="NZ_CBCRVE010000001.1"/>
</dbReference>
<dbReference type="Pfam" id="PF02811">
    <property type="entry name" value="PHP"/>
    <property type="match status" value="1"/>
</dbReference>
<sequence length="286" mass="31881">MVMNQEGLCDLHTHTQASDGLHKPAENVHFAKQKGLAAIAITDHDTIAGIEEALRVGEEDGVIVVPGIEISTRVDDQDIHVLGYYIDFHDQVFLRRLEELRSTRERRNELIISKLQQLGVSITLDEVINHLGRPLRADESIGRPHIADLLVHKGYVSNMREAFDRYLAEGAAAYVSLPRITPAEAMNWIREADGTPVLAHPGLYKNDDLVRAIIEEGRPAGIEVYHSDHSEADEERYMLMAEHYELIMTGGSDFHGARQGVIFHGDIGNRTVSAEVLSLLSSRRGI</sequence>
<protein>
    <submittedName>
        <fullName evidence="2">Metal-dependent phosphoesterase TrpH</fullName>
    </submittedName>
</protein>
<dbReference type="Proteomes" id="UP001519273">
    <property type="component" value="Unassembled WGS sequence"/>
</dbReference>
<gene>
    <name evidence="2" type="ORF">J2Z20_000421</name>
</gene>
<evidence type="ECO:0000313" key="2">
    <source>
        <dbReference type="EMBL" id="MBP1935560.1"/>
    </source>
</evidence>
<comment type="caution">
    <text evidence="2">The sequence shown here is derived from an EMBL/GenBank/DDBJ whole genome shotgun (WGS) entry which is preliminary data.</text>
</comment>